<feature type="transmembrane region" description="Helical" evidence="8">
    <location>
        <begin position="52"/>
        <end position="70"/>
    </location>
</feature>
<protein>
    <submittedName>
        <fullName evidence="10">Phosphoethanolamine transferase</fullName>
    </submittedName>
</protein>
<dbReference type="InterPro" id="IPR058130">
    <property type="entry name" value="PEA_transf_C"/>
</dbReference>
<proteinExistence type="inferred from homology"/>
<dbReference type="CDD" id="cd16017">
    <property type="entry name" value="LptA"/>
    <property type="match status" value="1"/>
</dbReference>
<feature type="transmembrane region" description="Helical" evidence="8">
    <location>
        <begin position="129"/>
        <end position="146"/>
    </location>
</feature>
<evidence type="ECO:0000256" key="5">
    <source>
        <dbReference type="ARBA" id="ARBA00022989"/>
    </source>
</evidence>
<evidence type="ECO:0000256" key="3">
    <source>
        <dbReference type="ARBA" id="ARBA00022679"/>
    </source>
</evidence>
<dbReference type="InterPro" id="IPR000917">
    <property type="entry name" value="Sulfatase_N"/>
</dbReference>
<feature type="transmembrane region" description="Helical" evidence="8">
    <location>
        <begin position="96"/>
        <end position="117"/>
    </location>
</feature>
<dbReference type="InterPro" id="IPR017850">
    <property type="entry name" value="Alkaline_phosphatase_core_sf"/>
</dbReference>
<keyword evidence="3 10" id="KW-0808">Transferase</keyword>
<dbReference type="GO" id="GO:0009244">
    <property type="term" value="P:lipopolysaccharide core region biosynthetic process"/>
    <property type="evidence" value="ECO:0007669"/>
    <property type="project" value="TreeGrafter"/>
</dbReference>
<dbReference type="Proteomes" id="UP001224739">
    <property type="component" value="Unassembled WGS sequence"/>
</dbReference>
<evidence type="ECO:0000256" key="2">
    <source>
        <dbReference type="ARBA" id="ARBA00022475"/>
    </source>
</evidence>
<reference evidence="10" key="1">
    <citation type="submission" date="2023-06" db="EMBL/GenBank/DDBJ databases">
        <title>Acute promotion of culturable opportunistic pathogens and persistent increase of antibiotic resistance following antibiotic exposure in mouse gut microbiota.</title>
        <authorList>
            <person name="Li L."/>
            <person name="Wang B."/>
            <person name="Sun Y."/>
            <person name="Wang M."/>
            <person name="Xu H."/>
        </authorList>
    </citation>
    <scope>NUCLEOTIDE SEQUENCE</scope>
    <source>
        <strain evidence="10">EPA10_1</strain>
    </source>
</reference>
<evidence type="ECO:0000256" key="1">
    <source>
        <dbReference type="ARBA" id="ARBA00004651"/>
    </source>
</evidence>
<keyword evidence="4 8" id="KW-0812">Transmembrane</keyword>
<evidence type="ECO:0000256" key="6">
    <source>
        <dbReference type="ARBA" id="ARBA00023136"/>
    </source>
</evidence>
<name>A0AAW7CTD1_9GAMM</name>
<comment type="subcellular location">
    <subcellularLocation>
        <location evidence="1">Cell membrane</location>
        <topology evidence="1">Multi-pass membrane protein</topology>
    </subcellularLocation>
</comment>
<dbReference type="RefSeq" id="WP_286039120.1">
    <property type="nucleotide sequence ID" value="NZ_JASVWJ010000008.1"/>
</dbReference>
<evidence type="ECO:0000256" key="7">
    <source>
        <dbReference type="ARBA" id="ARBA00038481"/>
    </source>
</evidence>
<comment type="similarity">
    <text evidence="7">Belongs to the phosphoethanolamine transferase family.</text>
</comment>
<dbReference type="InterPro" id="IPR040423">
    <property type="entry name" value="PEA_transferase"/>
</dbReference>
<dbReference type="GeneID" id="83612949"/>
<keyword evidence="2" id="KW-1003">Cell membrane</keyword>
<dbReference type="EMBL" id="JASVWL010000007">
    <property type="protein sequence ID" value="MDL5355293.1"/>
    <property type="molecule type" value="Genomic_DNA"/>
</dbReference>
<dbReference type="GO" id="GO:0016776">
    <property type="term" value="F:phosphotransferase activity, phosphate group as acceptor"/>
    <property type="evidence" value="ECO:0007669"/>
    <property type="project" value="TreeGrafter"/>
</dbReference>
<sequence length="512" mass="58971">MKKTFKNNIIQFLILLIFVLLLHISLGYILRFFYVLTFTAFLLCLSGRVKKIYSICIILLSIIGAIYTPIGLKYGSPNINSVISFFYTNTNETLEFIQTLSPINLMFSFLIILFGLLSLKVSIVIKNKSSLFIIFIFIMTSITWPIKDLINNGTYNFEAKLPILRFFSDIKKYYDTVKIENEWINKELNKKDNWQPINNSQYNNYILVIGESVRRDFMQSYGFSIKNTPFLEKSPVIQFDNYISAAPSTLFSLPPSLTLKNKNTNNIELQNNIITLAKKAGLNTYWFSNQGSMIGSDSVISTIGKRADSYHFLSKGDYHNNGLTTDNDLLTDIKRALFSGKKTNLIVIHLIGSHSQACARTQDKYDEFFQSTEISCYIQSIKNTDKLLEDIVSMSKKTGKSWSLLYLSDHGVSYEHKGESYAKLSHDDKFKQNFEVPLFILSSDSKEKIHVTERRNGRYFMSIFSEWTSIQEPQIPNHCHMISNDICSDQNTVINFQKEEINYNLLPEDKIN</sequence>
<keyword evidence="5 8" id="KW-1133">Transmembrane helix</keyword>
<evidence type="ECO:0000256" key="4">
    <source>
        <dbReference type="ARBA" id="ARBA00022692"/>
    </source>
</evidence>
<dbReference type="Gene3D" id="3.40.720.10">
    <property type="entry name" value="Alkaline Phosphatase, subunit A"/>
    <property type="match status" value="1"/>
</dbReference>
<dbReference type="SUPFAM" id="SSF53649">
    <property type="entry name" value="Alkaline phosphatase-like"/>
    <property type="match status" value="1"/>
</dbReference>
<evidence type="ECO:0000256" key="8">
    <source>
        <dbReference type="SAM" id="Phobius"/>
    </source>
</evidence>
<comment type="caution">
    <text evidence="10">The sequence shown here is derived from an EMBL/GenBank/DDBJ whole genome shotgun (WGS) entry which is preliminary data.</text>
</comment>
<evidence type="ECO:0000259" key="9">
    <source>
        <dbReference type="Pfam" id="PF00884"/>
    </source>
</evidence>
<evidence type="ECO:0000313" key="11">
    <source>
        <dbReference type="Proteomes" id="UP001224739"/>
    </source>
</evidence>
<accession>A0AAW7CTD1</accession>
<dbReference type="PANTHER" id="PTHR30443:SF4">
    <property type="entry name" value="PHOSPHOETHANOLAMINE TRANSFERASE OPGE-RELATED"/>
    <property type="match status" value="1"/>
</dbReference>
<feature type="domain" description="Sulfatase N-terminal" evidence="9">
    <location>
        <begin position="204"/>
        <end position="456"/>
    </location>
</feature>
<dbReference type="GO" id="GO:0005886">
    <property type="term" value="C:plasma membrane"/>
    <property type="evidence" value="ECO:0007669"/>
    <property type="project" value="UniProtKB-SubCell"/>
</dbReference>
<organism evidence="10 11">
    <name type="scientific">Proteus faecis</name>
    <dbReference type="NCBI Taxonomy" id="2050967"/>
    <lineage>
        <taxon>Bacteria</taxon>
        <taxon>Pseudomonadati</taxon>
        <taxon>Pseudomonadota</taxon>
        <taxon>Gammaproteobacteria</taxon>
        <taxon>Enterobacterales</taxon>
        <taxon>Morganellaceae</taxon>
        <taxon>Proteus</taxon>
    </lineage>
</organism>
<dbReference type="AlphaFoldDB" id="A0AAW7CTD1"/>
<dbReference type="Pfam" id="PF00884">
    <property type="entry name" value="Sulfatase"/>
    <property type="match status" value="1"/>
</dbReference>
<dbReference type="PANTHER" id="PTHR30443">
    <property type="entry name" value="INNER MEMBRANE PROTEIN"/>
    <property type="match status" value="1"/>
</dbReference>
<evidence type="ECO:0000313" key="10">
    <source>
        <dbReference type="EMBL" id="MDL5355293.1"/>
    </source>
</evidence>
<feature type="transmembrane region" description="Helical" evidence="8">
    <location>
        <begin position="12"/>
        <end position="45"/>
    </location>
</feature>
<gene>
    <name evidence="10" type="ORF">QSH02_10675</name>
</gene>
<keyword evidence="6 8" id="KW-0472">Membrane</keyword>